<keyword evidence="2" id="KW-0659">Purine metabolism</keyword>
<evidence type="ECO:0000313" key="5">
    <source>
        <dbReference type="EMBL" id="OSQ50558.1"/>
    </source>
</evidence>
<reference evidence="5 6" key="1">
    <citation type="submission" date="2014-03" db="EMBL/GenBank/DDBJ databases">
        <title>The draft genome sequence of Marivita geojedonensis KCTC 23882.</title>
        <authorList>
            <person name="Lai Q."/>
            <person name="Shao Z."/>
        </authorList>
    </citation>
    <scope>NUCLEOTIDE SEQUENCE [LARGE SCALE GENOMIC DNA]</scope>
    <source>
        <strain evidence="5 6">DPG-138</strain>
    </source>
</reference>
<dbReference type="PANTHER" id="PTHR21221">
    <property type="entry name" value="UREIDOGLYCOLATE HYDROLASE"/>
    <property type="match status" value="1"/>
</dbReference>
<comment type="catalytic activity">
    <reaction evidence="4">
        <text>(S)-ureidoglycolate = urea + glyoxylate</text>
        <dbReference type="Rhea" id="RHEA:11304"/>
        <dbReference type="ChEBI" id="CHEBI:16199"/>
        <dbReference type="ChEBI" id="CHEBI:36655"/>
        <dbReference type="ChEBI" id="CHEBI:57296"/>
        <dbReference type="EC" id="4.3.2.3"/>
    </reaction>
</comment>
<protein>
    <submittedName>
        <fullName evidence="5">Ureidoglycolate hydrolase</fullName>
    </submittedName>
</protein>
<sequence>MTRQIQTEPLTADAFAPFGDLLDCAGAPDKIINQGLCGRYHDRATLDFADGRAGISIFKAELRSLPYTLDLLERHPLGSQAFVPMSHDPFLAIVAPDADGKPGTPRAFLTQAGQAINLHRNTWHGVLTPLAGSGLFVVIDRIGDGKNLQEHWLDTPYEVIDGS</sequence>
<dbReference type="InterPro" id="IPR007247">
    <property type="entry name" value="Ureidogly_lyase"/>
</dbReference>
<comment type="caution">
    <text evidence="5">The sequence shown here is derived from an EMBL/GenBank/DDBJ whole genome shotgun (WGS) entry which is preliminary data.</text>
</comment>
<dbReference type="GO" id="GO:0006144">
    <property type="term" value="P:purine nucleobase metabolic process"/>
    <property type="evidence" value="ECO:0007669"/>
    <property type="project" value="UniProtKB-KW"/>
</dbReference>
<dbReference type="GO" id="GO:0000256">
    <property type="term" value="P:allantoin catabolic process"/>
    <property type="evidence" value="ECO:0007669"/>
    <property type="project" value="InterPro"/>
</dbReference>
<evidence type="ECO:0000313" key="6">
    <source>
        <dbReference type="Proteomes" id="UP000193926"/>
    </source>
</evidence>
<evidence type="ECO:0000256" key="1">
    <source>
        <dbReference type="ARBA" id="ARBA00011738"/>
    </source>
</evidence>
<dbReference type="NCBIfam" id="NF002952">
    <property type="entry name" value="PRK03606.2-3"/>
    <property type="match status" value="1"/>
</dbReference>
<accession>A0A1X4NJW8</accession>
<dbReference type="STRING" id="1123756.MGEO_12210"/>
<dbReference type="AlphaFoldDB" id="A0A1X4NJW8"/>
<dbReference type="Proteomes" id="UP000193926">
    <property type="component" value="Unassembled WGS sequence"/>
</dbReference>
<name>A0A1X4NJW8_9RHOB</name>
<dbReference type="InterPro" id="IPR047233">
    <property type="entry name" value="UAH_cupin"/>
</dbReference>
<keyword evidence="5" id="KW-0378">Hydrolase</keyword>
<evidence type="ECO:0000256" key="4">
    <source>
        <dbReference type="ARBA" id="ARBA00047684"/>
    </source>
</evidence>
<dbReference type="GO" id="GO:0050385">
    <property type="term" value="F:ureidoglycolate lyase activity"/>
    <property type="evidence" value="ECO:0007669"/>
    <property type="project" value="UniProtKB-EC"/>
</dbReference>
<proteinExistence type="predicted"/>
<keyword evidence="6" id="KW-1185">Reference proteome</keyword>
<evidence type="ECO:0000256" key="2">
    <source>
        <dbReference type="ARBA" id="ARBA00022631"/>
    </source>
</evidence>
<keyword evidence="3" id="KW-0456">Lyase</keyword>
<dbReference type="RefSeq" id="WP_085637970.1">
    <property type="nucleotide sequence ID" value="NZ_JFKC01000011.1"/>
</dbReference>
<dbReference type="InterPro" id="IPR011051">
    <property type="entry name" value="RmlC_Cupin_sf"/>
</dbReference>
<dbReference type="NCBIfam" id="NF009932">
    <property type="entry name" value="PRK13395.1"/>
    <property type="match status" value="1"/>
</dbReference>
<dbReference type="Pfam" id="PF04115">
    <property type="entry name" value="Ureidogly_lyase"/>
    <property type="match status" value="1"/>
</dbReference>
<dbReference type="OrthoDB" id="9804602at2"/>
<gene>
    <name evidence="5" type="ORF">MGEO_12210</name>
</gene>
<dbReference type="InterPro" id="IPR024060">
    <property type="entry name" value="Ureidoglycolate_lyase_dom_sf"/>
</dbReference>
<organism evidence="5 6">
    <name type="scientific">Marivita geojedonensis</name>
    <dbReference type="NCBI Taxonomy" id="1123756"/>
    <lineage>
        <taxon>Bacteria</taxon>
        <taxon>Pseudomonadati</taxon>
        <taxon>Pseudomonadota</taxon>
        <taxon>Alphaproteobacteria</taxon>
        <taxon>Rhodobacterales</taxon>
        <taxon>Roseobacteraceae</taxon>
        <taxon>Marivita</taxon>
    </lineage>
</organism>
<comment type="subunit">
    <text evidence="1">Homodimer.</text>
</comment>
<dbReference type="GO" id="GO:0004848">
    <property type="term" value="F:ureidoglycolate hydrolase activity"/>
    <property type="evidence" value="ECO:0007669"/>
    <property type="project" value="InterPro"/>
</dbReference>
<dbReference type="PIRSF" id="PIRSF017306">
    <property type="entry name" value="Ureidogly_hydro"/>
    <property type="match status" value="1"/>
</dbReference>
<dbReference type="EMBL" id="JFKC01000011">
    <property type="protein sequence ID" value="OSQ50558.1"/>
    <property type="molecule type" value="Genomic_DNA"/>
</dbReference>
<dbReference type="SUPFAM" id="SSF51182">
    <property type="entry name" value="RmlC-like cupins"/>
    <property type="match status" value="1"/>
</dbReference>
<evidence type="ECO:0000256" key="3">
    <source>
        <dbReference type="ARBA" id="ARBA00023239"/>
    </source>
</evidence>
<dbReference type="PANTHER" id="PTHR21221:SF1">
    <property type="entry name" value="UREIDOGLYCOLATE LYASE"/>
    <property type="match status" value="1"/>
</dbReference>
<dbReference type="CDD" id="cd20298">
    <property type="entry name" value="cupin_UAH"/>
    <property type="match status" value="1"/>
</dbReference>
<dbReference type="Gene3D" id="2.60.120.480">
    <property type="entry name" value="Ureidoglycolate hydrolase"/>
    <property type="match status" value="1"/>
</dbReference>